<keyword evidence="5 6" id="KW-0961">Cell wall biogenesis/degradation</keyword>
<comment type="similarity">
    <text evidence="6">Belongs to the KhpB RNA-binding protein family.</text>
</comment>
<dbReference type="PANTHER" id="PTHR35800:SF1">
    <property type="entry name" value="RNA-BINDING PROTEIN KHPB"/>
    <property type="match status" value="1"/>
</dbReference>
<dbReference type="Pfam" id="PF14804">
    <property type="entry name" value="Jag_N"/>
    <property type="match status" value="1"/>
</dbReference>
<dbReference type="Proteomes" id="UP001597285">
    <property type="component" value="Unassembled WGS sequence"/>
</dbReference>
<dbReference type="InterPro" id="IPR038247">
    <property type="entry name" value="Jag_N_dom_sf"/>
</dbReference>
<dbReference type="InterPro" id="IPR038008">
    <property type="entry name" value="Jag_KH"/>
</dbReference>
<dbReference type="SMART" id="SM01245">
    <property type="entry name" value="Jag_N"/>
    <property type="match status" value="1"/>
</dbReference>
<dbReference type="InterPro" id="IPR036867">
    <property type="entry name" value="R3H_dom_sf"/>
</dbReference>
<evidence type="ECO:0000256" key="4">
    <source>
        <dbReference type="ARBA" id="ARBA00023186"/>
    </source>
</evidence>
<dbReference type="Gene3D" id="3.30.1370.50">
    <property type="entry name" value="R3H-like domain"/>
    <property type="match status" value="1"/>
</dbReference>
<evidence type="ECO:0000256" key="2">
    <source>
        <dbReference type="ARBA" id="ARBA00022884"/>
    </source>
</evidence>
<dbReference type="CDD" id="cd02644">
    <property type="entry name" value="R3H_jag"/>
    <property type="match status" value="1"/>
</dbReference>
<dbReference type="InterPro" id="IPR039247">
    <property type="entry name" value="KhpB"/>
</dbReference>
<dbReference type="CDD" id="cd02414">
    <property type="entry name" value="KH-II_Jag"/>
    <property type="match status" value="1"/>
</dbReference>
<name>A0ABW4NLZ9_9LACT</name>
<evidence type="ECO:0000256" key="3">
    <source>
        <dbReference type="ARBA" id="ARBA00022960"/>
    </source>
</evidence>
<feature type="domain" description="R3H" evidence="8">
    <location>
        <begin position="196"/>
        <end position="262"/>
    </location>
</feature>
<feature type="domain" description="KH type-2" evidence="7">
    <location>
        <begin position="120"/>
        <end position="195"/>
    </location>
</feature>
<dbReference type="Gene3D" id="3.30.30.80">
    <property type="entry name" value="probable RNA-binding protein from clostridium symbiosum atcc 14940"/>
    <property type="match status" value="1"/>
</dbReference>
<proteinExistence type="inferred from homology"/>
<keyword evidence="10" id="KW-1185">Reference proteome</keyword>
<evidence type="ECO:0000259" key="7">
    <source>
        <dbReference type="PROSITE" id="PS50823"/>
    </source>
</evidence>
<dbReference type="InterPro" id="IPR032782">
    <property type="entry name" value="KhpB_N"/>
</dbReference>
<evidence type="ECO:0000259" key="8">
    <source>
        <dbReference type="PROSITE" id="PS51061"/>
    </source>
</evidence>
<dbReference type="SMART" id="SM00393">
    <property type="entry name" value="R3H"/>
    <property type="match status" value="1"/>
</dbReference>
<dbReference type="SUPFAM" id="SSF82708">
    <property type="entry name" value="R3H domain"/>
    <property type="match status" value="1"/>
</dbReference>
<dbReference type="PROSITE" id="PS50823">
    <property type="entry name" value="KH_TYPE_2"/>
    <property type="match status" value="1"/>
</dbReference>
<dbReference type="InterPro" id="IPR015946">
    <property type="entry name" value="KH_dom-like_a/b"/>
</dbReference>
<reference evidence="10" key="1">
    <citation type="journal article" date="2019" name="Int. J. Syst. Evol. Microbiol.">
        <title>The Global Catalogue of Microorganisms (GCM) 10K type strain sequencing project: providing services to taxonomists for standard genome sequencing and annotation.</title>
        <authorList>
            <consortium name="The Broad Institute Genomics Platform"/>
            <consortium name="The Broad Institute Genome Sequencing Center for Infectious Disease"/>
            <person name="Wu L."/>
            <person name="Ma J."/>
        </authorList>
    </citation>
    <scope>NUCLEOTIDE SEQUENCE [LARGE SCALE GENOMIC DNA]</scope>
    <source>
        <strain evidence="10">KCTC 42143</strain>
    </source>
</reference>
<keyword evidence="4 6" id="KW-0143">Chaperone</keyword>
<keyword evidence="3 6" id="KW-0133">Cell shape</keyword>
<comment type="subcellular location">
    <subcellularLocation>
        <location evidence="6">Cytoplasm</location>
    </subcellularLocation>
</comment>
<organism evidence="9 10">
    <name type="scientific">Carnobacterium antarcticum</name>
    <dbReference type="NCBI Taxonomy" id="2126436"/>
    <lineage>
        <taxon>Bacteria</taxon>
        <taxon>Bacillati</taxon>
        <taxon>Bacillota</taxon>
        <taxon>Bacilli</taxon>
        <taxon>Lactobacillales</taxon>
        <taxon>Carnobacteriaceae</taxon>
        <taxon>Carnobacterium</taxon>
    </lineage>
</organism>
<gene>
    <name evidence="9" type="primary">jag</name>
    <name evidence="6" type="synonym">eloR</name>
    <name evidence="6" type="synonym">khpB</name>
    <name evidence="9" type="ORF">ACFSBK_01580</name>
</gene>
<sequence length="262" mass="29210">MDKYTAQAATVAEATQKGLKLLGIREEEASIEIVTEGKKGILGFGKKDAIVIVEKKKITKEPLTRADANIDSKVLSEKSEHTEIQKEEFPEDVKEAAQLDQQVTDANKNSQNNEEAVQLVSDYLADVAQQMGAAATVDVEKSRNQVTFHIHTEKAGLVIGKHGKTLNALQSLAQVLLYHHAPTKLTAIVNVGDYRERREAVLKQLANRTAERVVRTNLPVFLEPMPAFERKQIHFYLSKNKQVATHSEGNEPHRYLVVEPVK</sequence>
<comment type="function">
    <text evidence="6">A probable RNA chaperone. Forms a complex with KhpA which binds to cellular RNA and controls its expression. Plays a role in peptidoglycan (PG) homeostasis and cell length regulation.</text>
</comment>
<dbReference type="EMBL" id="JBHUFF010000006">
    <property type="protein sequence ID" value="MFD1798552.1"/>
    <property type="molecule type" value="Genomic_DNA"/>
</dbReference>
<comment type="subunit">
    <text evidence="6">Forms a complex with KhpA.</text>
</comment>
<evidence type="ECO:0000256" key="1">
    <source>
        <dbReference type="ARBA" id="ARBA00022490"/>
    </source>
</evidence>
<evidence type="ECO:0000256" key="5">
    <source>
        <dbReference type="ARBA" id="ARBA00023316"/>
    </source>
</evidence>
<keyword evidence="2 6" id="KW-0694">RNA-binding</keyword>
<dbReference type="Pfam" id="PF01424">
    <property type="entry name" value="R3H"/>
    <property type="match status" value="1"/>
</dbReference>
<dbReference type="InterPro" id="IPR004044">
    <property type="entry name" value="KH_dom_type_2"/>
</dbReference>
<evidence type="ECO:0000256" key="6">
    <source>
        <dbReference type="HAMAP-Rule" id="MF_00867"/>
    </source>
</evidence>
<dbReference type="NCBIfam" id="NF041568">
    <property type="entry name" value="Jag_EloR"/>
    <property type="match status" value="1"/>
</dbReference>
<accession>A0ABW4NLZ9</accession>
<comment type="domain">
    <text evidence="6">Has an N-terminal Jag-N domain and 2 RNA-binding domains (KH and R3H).</text>
</comment>
<protein>
    <recommendedName>
        <fullName evidence="6">RNA-binding protein KhpB</fullName>
    </recommendedName>
    <alternativeName>
        <fullName evidence="6">RNA-binding protein EloR</fullName>
    </alternativeName>
</protein>
<dbReference type="RefSeq" id="WP_058919565.1">
    <property type="nucleotide sequence ID" value="NZ_JBHSQC010000005.1"/>
</dbReference>
<dbReference type="Gene3D" id="3.30.300.20">
    <property type="match status" value="1"/>
</dbReference>
<dbReference type="PANTHER" id="PTHR35800">
    <property type="entry name" value="PROTEIN JAG"/>
    <property type="match status" value="1"/>
</dbReference>
<dbReference type="SUPFAM" id="SSF54814">
    <property type="entry name" value="Prokaryotic type KH domain (KH-domain type II)"/>
    <property type="match status" value="1"/>
</dbReference>
<dbReference type="HAMAP" id="MF_00867">
    <property type="entry name" value="KhpB"/>
    <property type="match status" value="1"/>
</dbReference>
<evidence type="ECO:0000313" key="10">
    <source>
        <dbReference type="Proteomes" id="UP001597285"/>
    </source>
</evidence>
<evidence type="ECO:0000313" key="9">
    <source>
        <dbReference type="EMBL" id="MFD1798552.1"/>
    </source>
</evidence>
<comment type="caution">
    <text evidence="9">The sequence shown here is derived from an EMBL/GenBank/DDBJ whole genome shotgun (WGS) entry which is preliminary data.</text>
</comment>
<keyword evidence="1 6" id="KW-0963">Cytoplasm</keyword>
<dbReference type="InterPro" id="IPR001374">
    <property type="entry name" value="R3H_dom"/>
</dbReference>
<dbReference type="Pfam" id="PF13083">
    <property type="entry name" value="KH_KhpA-B"/>
    <property type="match status" value="1"/>
</dbReference>
<dbReference type="PROSITE" id="PS51061">
    <property type="entry name" value="R3H"/>
    <property type="match status" value="1"/>
</dbReference>
<dbReference type="InterPro" id="IPR034079">
    <property type="entry name" value="R3H_KhpB"/>
</dbReference>
<dbReference type="InterPro" id="IPR009019">
    <property type="entry name" value="KH_sf_prok-type"/>
</dbReference>
<comment type="caution">
    <text evidence="6">Lacks conserved residue(s) required for the propagation of feature annotation.</text>
</comment>